<feature type="domain" description="Helix-turn-helix" evidence="3">
    <location>
        <begin position="29"/>
        <end position="85"/>
    </location>
</feature>
<dbReference type="EMBL" id="OC318640">
    <property type="protein sequence ID" value="CAD7402779.1"/>
    <property type="molecule type" value="Genomic_DNA"/>
</dbReference>
<evidence type="ECO:0000259" key="2">
    <source>
        <dbReference type="Pfam" id="PF07978"/>
    </source>
</evidence>
<dbReference type="InterPro" id="IPR012577">
    <property type="entry name" value="NIPSNAP"/>
</dbReference>
<dbReference type="Pfam" id="PF07978">
    <property type="entry name" value="NIPSNAP"/>
    <property type="match status" value="1"/>
</dbReference>
<name>A0A7R9CUM6_TIMCR</name>
<sequence length="357" mass="41478">MLEIWIKPCISGDTRVVLQASILPKNNFHKISSHPSCTKKYLPYSLAIRAKHICSDSADLTQYWNKLSLAFQGRGYPSTLIDTQISRAISNDSTNHRQTSDDIPFITKYHPGLQRINTILKNGYNFLTSSTQTQNLFGSPPRISFKQPSNLHNLLVHPKLPDPNKMFTSINTEKGSHPCIEQRCNTCKIHSPSKTFNSKNTKKQYPIQDHYDCNTSNFNEFLKQQLERGKLLRSRHLQYLLSFSYWPPVVAREGPNIYEIRSYRLKPGTMIEWGNNWARAINYRRNNDEPFAAFFSQIGRLYNVHHIWCYKDLQARKETRESAWRSPGWDECVAYTVPLIREMHSRVLHPTSFSPTQ</sequence>
<evidence type="ECO:0000256" key="1">
    <source>
        <dbReference type="ARBA" id="ARBA00005291"/>
    </source>
</evidence>
<dbReference type="SUPFAM" id="SSF54909">
    <property type="entry name" value="Dimeric alpha+beta barrel"/>
    <property type="match status" value="1"/>
</dbReference>
<dbReference type="InterPro" id="IPR011008">
    <property type="entry name" value="Dimeric_a/b-barrel"/>
</dbReference>
<gene>
    <name evidence="4" type="ORF">TCEB3V08_LOCUS6666</name>
</gene>
<dbReference type="Gene3D" id="3.30.70.100">
    <property type="match status" value="1"/>
</dbReference>
<dbReference type="PANTHER" id="PTHR21017">
    <property type="entry name" value="NIPSNAP-RELATED"/>
    <property type="match status" value="1"/>
</dbReference>
<dbReference type="FunFam" id="3.30.70.100:FF:000003">
    <property type="entry name" value="Protein NipSnap homolog 2"/>
    <property type="match status" value="1"/>
</dbReference>
<protein>
    <recommendedName>
        <fullName evidence="5">Protein NipSnap</fullName>
    </recommendedName>
</protein>
<comment type="similarity">
    <text evidence="1">Belongs to the NipSnap family.</text>
</comment>
<evidence type="ECO:0000259" key="3">
    <source>
        <dbReference type="Pfam" id="PF26215"/>
    </source>
</evidence>
<feature type="domain" description="NIPSNAP" evidence="2">
    <location>
        <begin position="258"/>
        <end position="355"/>
    </location>
</feature>
<evidence type="ECO:0000313" key="4">
    <source>
        <dbReference type="EMBL" id="CAD7402779.1"/>
    </source>
</evidence>
<dbReference type="GO" id="GO:0000423">
    <property type="term" value="P:mitophagy"/>
    <property type="evidence" value="ECO:0007669"/>
    <property type="project" value="UniProtKB-ARBA"/>
</dbReference>
<dbReference type="PANTHER" id="PTHR21017:SF17">
    <property type="entry name" value="PROTEIN NIPSNAP"/>
    <property type="match status" value="1"/>
</dbReference>
<dbReference type="InterPro" id="IPR058912">
    <property type="entry name" value="HTH_animal"/>
</dbReference>
<evidence type="ECO:0008006" key="5">
    <source>
        <dbReference type="Google" id="ProtNLM"/>
    </source>
</evidence>
<dbReference type="InterPro" id="IPR051557">
    <property type="entry name" value="NipSnap_domain"/>
</dbReference>
<dbReference type="AlphaFoldDB" id="A0A7R9CUM6"/>
<proteinExistence type="inferred from homology"/>
<dbReference type="Pfam" id="PF26215">
    <property type="entry name" value="HTH_animal"/>
    <property type="match status" value="1"/>
</dbReference>
<accession>A0A7R9CUM6</accession>
<dbReference type="GO" id="GO:0005739">
    <property type="term" value="C:mitochondrion"/>
    <property type="evidence" value="ECO:0007669"/>
    <property type="project" value="TreeGrafter"/>
</dbReference>
<organism evidence="4">
    <name type="scientific">Timema cristinae</name>
    <name type="common">Walking stick</name>
    <dbReference type="NCBI Taxonomy" id="61476"/>
    <lineage>
        <taxon>Eukaryota</taxon>
        <taxon>Metazoa</taxon>
        <taxon>Ecdysozoa</taxon>
        <taxon>Arthropoda</taxon>
        <taxon>Hexapoda</taxon>
        <taxon>Insecta</taxon>
        <taxon>Pterygota</taxon>
        <taxon>Neoptera</taxon>
        <taxon>Polyneoptera</taxon>
        <taxon>Phasmatodea</taxon>
        <taxon>Timematodea</taxon>
        <taxon>Timematoidea</taxon>
        <taxon>Timematidae</taxon>
        <taxon>Timema</taxon>
    </lineage>
</organism>
<reference evidence="4" key="1">
    <citation type="submission" date="2020-11" db="EMBL/GenBank/DDBJ databases">
        <authorList>
            <person name="Tran Van P."/>
        </authorList>
    </citation>
    <scope>NUCLEOTIDE SEQUENCE</scope>
</reference>